<keyword evidence="3" id="KW-1185">Reference proteome</keyword>
<gene>
    <name evidence="2" type="ORF">DCAF_LOCUS25790</name>
</gene>
<feature type="compositionally biased region" description="Basic and acidic residues" evidence="1">
    <location>
        <begin position="66"/>
        <end position="87"/>
    </location>
</feature>
<proteinExistence type="predicted"/>
<protein>
    <submittedName>
        <fullName evidence="2">Uncharacterized protein</fullName>
    </submittedName>
</protein>
<evidence type="ECO:0000313" key="3">
    <source>
        <dbReference type="Proteomes" id="UP001314170"/>
    </source>
</evidence>
<evidence type="ECO:0000256" key="1">
    <source>
        <dbReference type="SAM" id="MobiDB-lite"/>
    </source>
</evidence>
<comment type="caution">
    <text evidence="2">The sequence shown here is derived from an EMBL/GenBank/DDBJ whole genome shotgun (WGS) entry which is preliminary data.</text>
</comment>
<organism evidence="2 3">
    <name type="scientific">Dovyalis caffra</name>
    <dbReference type="NCBI Taxonomy" id="77055"/>
    <lineage>
        <taxon>Eukaryota</taxon>
        <taxon>Viridiplantae</taxon>
        <taxon>Streptophyta</taxon>
        <taxon>Embryophyta</taxon>
        <taxon>Tracheophyta</taxon>
        <taxon>Spermatophyta</taxon>
        <taxon>Magnoliopsida</taxon>
        <taxon>eudicotyledons</taxon>
        <taxon>Gunneridae</taxon>
        <taxon>Pentapetalae</taxon>
        <taxon>rosids</taxon>
        <taxon>fabids</taxon>
        <taxon>Malpighiales</taxon>
        <taxon>Salicaceae</taxon>
        <taxon>Flacourtieae</taxon>
        <taxon>Dovyalis</taxon>
    </lineage>
</organism>
<evidence type="ECO:0000313" key="2">
    <source>
        <dbReference type="EMBL" id="CAK7355530.1"/>
    </source>
</evidence>
<feature type="region of interest" description="Disordered" evidence="1">
    <location>
        <begin position="66"/>
        <end position="94"/>
    </location>
</feature>
<accession>A0AAV1SSJ5</accession>
<reference evidence="2 3" key="1">
    <citation type="submission" date="2024-01" db="EMBL/GenBank/DDBJ databases">
        <authorList>
            <person name="Waweru B."/>
        </authorList>
    </citation>
    <scope>NUCLEOTIDE SEQUENCE [LARGE SCALE GENOMIC DNA]</scope>
</reference>
<dbReference type="EMBL" id="CAWUPB010001195">
    <property type="protein sequence ID" value="CAK7355530.1"/>
    <property type="molecule type" value="Genomic_DNA"/>
</dbReference>
<dbReference type="Proteomes" id="UP001314170">
    <property type="component" value="Unassembled WGS sequence"/>
</dbReference>
<sequence length="94" mass="10894">MESQVWEGRRRSEWMYHEVGRVVEKVKTQEKGEHGNHKVWVEGMVGKEGGNGMYNDTHSLIDLTKDGEETRDGEEMRSSNNHKHTENVHSPFLS</sequence>
<dbReference type="AlphaFoldDB" id="A0AAV1SSJ5"/>
<name>A0AAV1SSJ5_9ROSI</name>